<reference evidence="1" key="1">
    <citation type="submission" date="2014-09" db="EMBL/GenBank/DDBJ databases">
        <authorList>
            <person name="Magalhaes I.L.F."/>
            <person name="Oliveira U."/>
            <person name="Santos F.R."/>
            <person name="Vidigal T.H.D.A."/>
            <person name="Brescovit A.D."/>
            <person name="Santos A.J."/>
        </authorList>
    </citation>
    <scope>NUCLEOTIDE SEQUENCE</scope>
    <source>
        <tissue evidence="1">Shoot tissue taken approximately 20 cm above the soil surface</tissue>
    </source>
</reference>
<organism evidence="1">
    <name type="scientific">Arundo donax</name>
    <name type="common">Giant reed</name>
    <name type="synonym">Donax arundinaceus</name>
    <dbReference type="NCBI Taxonomy" id="35708"/>
    <lineage>
        <taxon>Eukaryota</taxon>
        <taxon>Viridiplantae</taxon>
        <taxon>Streptophyta</taxon>
        <taxon>Embryophyta</taxon>
        <taxon>Tracheophyta</taxon>
        <taxon>Spermatophyta</taxon>
        <taxon>Magnoliopsida</taxon>
        <taxon>Liliopsida</taxon>
        <taxon>Poales</taxon>
        <taxon>Poaceae</taxon>
        <taxon>PACMAD clade</taxon>
        <taxon>Arundinoideae</taxon>
        <taxon>Arundineae</taxon>
        <taxon>Arundo</taxon>
    </lineage>
</organism>
<protein>
    <submittedName>
        <fullName evidence="1">Phospho-2-dehydro-3-deoxyheptonate aldolase 1</fullName>
    </submittedName>
</protein>
<reference evidence="1" key="2">
    <citation type="journal article" date="2015" name="Data Brief">
        <title>Shoot transcriptome of the giant reed, Arundo donax.</title>
        <authorList>
            <person name="Barrero R.A."/>
            <person name="Guerrero F.D."/>
            <person name="Moolhuijzen P."/>
            <person name="Goolsby J.A."/>
            <person name="Tidwell J."/>
            <person name="Bellgard S.E."/>
            <person name="Bellgard M.I."/>
        </authorList>
    </citation>
    <scope>NUCLEOTIDE SEQUENCE</scope>
    <source>
        <tissue evidence="1">Shoot tissue taken approximately 20 cm above the soil surface</tissue>
    </source>
</reference>
<proteinExistence type="predicted"/>
<name>A0A0A9EVS9_ARUDO</name>
<dbReference type="EMBL" id="GBRH01194812">
    <property type="protein sequence ID" value="JAE03084.1"/>
    <property type="molecule type" value="Transcribed_RNA"/>
</dbReference>
<accession>A0A0A9EVS9</accession>
<dbReference type="AlphaFoldDB" id="A0A0A9EVS9"/>
<sequence>MHIKECTHFSQNGVEWTSLQTTGRLDCVSMHGISDPCDNLSSIPDSADEMRQLHPHVLCPHPCNYGDPPRLV</sequence>
<evidence type="ECO:0000313" key="1">
    <source>
        <dbReference type="EMBL" id="JAE03084.1"/>
    </source>
</evidence>